<dbReference type="EMBL" id="GGEC01054019">
    <property type="protein sequence ID" value="MBX34503.1"/>
    <property type="molecule type" value="Transcribed_RNA"/>
</dbReference>
<evidence type="ECO:0000313" key="2">
    <source>
        <dbReference type="EMBL" id="MBX34503.1"/>
    </source>
</evidence>
<sequence>MNQGDTASRRMFVAALMSFLACPSACLAKSLSKPIETSIATELSGGSIEGAMKLGYEALCKKHRKQVVMVKSAFRHEAISTKHSN</sequence>
<dbReference type="AlphaFoldDB" id="A0A2P2MWA2"/>
<reference evidence="2" key="1">
    <citation type="submission" date="2018-02" db="EMBL/GenBank/DDBJ databases">
        <title>Rhizophora mucronata_Transcriptome.</title>
        <authorList>
            <person name="Meera S.P."/>
            <person name="Sreeshan A."/>
            <person name="Augustine A."/>
        </authorList>
    </citation>
    <scope>NUCLEOTIDE SEQUENCE</scope>
    <source>
        <tissue evidence="2">Leaf</tissue>
    </source>
</reference>
<keyword evidence="1" id="KW-0732">Signal</keyword>
<accession>A0A2P2MWA2</accession>
<proteinExistence type="predicted"/>
<feature type="chain" id="PRO_5015182365" evidence="1">
    <location>
        <begin position="29"/>
        <end position="85"/>
    </location>
</feature>
<protein>
    <submittedName>
        <fullName evidence="2">Uncharacterized protein</fullName>
    </submittedName>
</protein>
<name>A0A2P2MWA2_RHIMU</name>
<evidence type="ECO:0000256" key="1">
    <source>
        <dbReference type="SAM" id="SignalP"/>
    </source>
</evidence>
<feature type="signal peptide" evidence="1">
    <location>
        <begin position="1"/>
        <end position="28"/>
    </location>
</feature>
<organism evidence="2">
    <name type="scientific">Rhizophora mucronata</name>
    <name type="common">Asiatic mangrove</name>
    <dbReference type="NCBI Taxonomy" id="61149"/>
    <lineage>
        <taxon>Eukaryota</taxon>
        <taxon>Viridiplantae</taxon>
        <taxon>Streptophyta</taxon>
        <taxon>Embryophyta</taxon>
        <taxon>Tracheophyta</taxon>
        <taxon>Spermatophyta</taxon>
        <taxon>Magnoliopsida</taxon>
        <taxon>eudicotyledons</taxon>
        <taxon>Gunneridae</taxon>
        <taxon>Pentapetalae</taxon>
        <taxon>rosids</taxon>
        <taxon>fabids</taxon>
        <taxon>Malpighiales</taxon>
        <taxon>Rhizophoraceae</taxon>
        <taxon>Rhizophora</taxon>
    </lineage>
</organism>